<protein>
    <submittedName>
        <fullName evidence="2">Uncharacterized protein</fullName>
    </submittedName>
</protein>
<dbReference type="EMBL" id="KN818676">
    <property type="protein sequence ID" value="KIL54639.1"/>
    <property type="molecule type" value="Genomic_DNA"/>
</dbReference>
<gene>
    <name evidence="2" type="ORF">M378DRAFT_18704</name>
</gene>
<evidence type="ECO:0000313" key="3">
    <source>
        <dbReference type="Proteomes" id="UP000054549"/>
    </source>
</evidence>
<keyword evidence="3" id="KW-1185">Reference proteome</keyword>
<feature type="region of interest" description="Disordered" evidence="1">
    <location>
        <begin position="1"/>
        <end position="76"/>
    </location>
</feature>
<dbReference type="HOGENOM" id="CLU_2145221_0_0_1"/>
<proteinExistence type="predicted"/>
<feature type="compositionally biased region" description="Acidic residues" evidence="1">
    <location>
        <begin position="64"/>
        <end position="75"/>
    </location>
</feature>
<evidence type="ECO:0000256" key="1">
    <source>
        <dbReference type="SAM" id="MobiDB-lite"/>
    </source>
</evidence>
<name>A0A0C2SL36_AMAMK</name>
<reference evidence="2 3" key="1">
    <citation type="submission" date="2014-04" db="EMBL/GenBank/DDBJ databases">
        <title>Evolutionary Origins and Diversification of the Mycorrhizal Mutualists.</title>
        <authorList>
            <consortium name="DOE Joint Genome Institute"/>
            <consortium name="Mycorrhizal Genomics Consortium"/>
            <person name="Kohler A."/>
            <person name="Kuo A."/>
            <person name="Nagy L.G."/>
            <person name="Floudas D."/>
            <person name="Copeland A."/>
            <person name="Barry K.W."/>
            <person name="Cichocki N."/>
            <person name="Veneault-Fourrey C."/>
            <person name="LaButti K."/>
            <person name="Lindquist E.A."/>
            <person name="Lipzen A."/>
            <person name="Lundell T."/>
            <person name="Morin E."/>
            <person name="Murat C."/>
            <person name="Riley R."/>
            <person name="Ohm R."/>
            <person name="Sun H."/>
            <person name="Tunlid A."/>
            <person name="Henrissat B."/>
            <person name="Grigoriev I.V."/>
            <person name="Hibbett D.S."/>
            <person name="Martin F."/>
        </authorList>
    </citation>
    <scope>NUCLEOTIDE SEQUENCE [LARGE SCALE GENOMIC DNA]</scope>
    <source>
        <strain evidence="2 3">Koide BX008</strain>
    </source>
</reference>
<feature type="compositionally biased region" description="Low complexity" evidence="1">
    <location>
        <begin position="27"/>
        <end position="44"/>
    </location>
</feature>
<evidence type="ECO:0000313" key="2">
    <source>
        <dbReference type="EMBL" id="KIL54639.1"/>
    </source>
</evidence>
<dbReference type="AlphaFoldDB" id="A0A0C2SL36"/>
<dbReference type="InParanoid" id="A0A0C2SL36"/>
<organism evidence="2 3">
    <name type="scientific">Amanita muscaria (strain Koide BX008)</name>
    <dbReference type="NCBI Taxonomy" id="946122"/>
    <lineage>
        <taxon>Eukaryota</taxon>
        <taxon>Fungi</taxon>
        <taxon>Dikarya</taxon>
        <taxon>Basidiomycota</taxon>
        <taxon>Agaricomycotina</taxon>
        <taxon>Agaricomycetes</taxon>
        <taxon>Agaricomycetidae</taxon>
        <taxon>Agaricales</taxon>
        <taxon>Pluteineae</taxon>
        <taxon>Amanitaceae</taxon>
        <taxon>Amanita</taxon>
    </lineage>
</organism>
<sequence>MPITAEERAAMATSVDFFADDKDNANTSSSTTRPPPQTVRQPIQRARRFGSPARAKSSSGAESDNAEDSDSESVDLEWRMAIRRRAEVVAIRRLARNVLTVTQWLATNTPSA</sequence>
<accession>A0A0C2SL36</accession>
<dbReference type="Proteomes" id="UP000054549">
    <property type="component" value="Unassembled WGS sequence"/>
</dbReference>